<evidence type="ECO:0000313" key="3">
    <source>
        <dbReference type="Proteomes" id="UP000054538"/>
    </source>
</evidence>
<sequence>MIAGSTDLEHASERVGDGTVTRADQTRIQTQSSPLTWQRDSERFYEDDGLQGTRIVRGFEVGCGG</sequence>
<dbReference type="EMBL" id="KN825393">
    <property type="protein sequence ID" value="KIK91388.1"/>
    <property type="molecule type" value="Genomic_DNA"/>
</dbReference>
<dbReference type="AlphaFoldDB" id="A0A0D0DJT1"/>
<protein>
    <submittedName>
        <fullName evidence="2">Uncharacterized protein</fullName>
    </submittedName>
</protein>
<accession>A0A0D0DJT1</accession>
<dbReference type="Proteomes" id="UP000054538">
    <property type="component" value="Unassembled WGS sequence"/>
</dbReference>
<feature type="compositionally biased region" description="Basic and acidic residues" evidence="1">
    <location>
        <begin position="7"/>
        <end position="16"/>
    </location>
</feature>
<dbReference type="InParanoid" id="A0A0D0DJT1"/>
<dbReference type="HOGENOM" id="CLU_2850379_0_0_1"/>
<feature type="compositionally biased region" description="Polar residues" evidence="1">
    <location>
        <begin position="22"/>
        <end position="38"/>
    </location>
</feature>
<keyword evidence="3" id="KW-1185">Reference proteome</keyword>
<name>A0A0D0DJT1_9AGAM</name>
<evidence type="ECO:0000256" key="1">
    <source>
        <dbReference type="SAM" id="MobiDB-lite"/>
    </source>
</evidence>
<evidence type="ECO:0000313" key="2">
    <source>
        <dbReference type="EMBL" id="KIK91388.1"/>
    </source>
</evidence>
<feature type="region of interest" description="Disordered" evidence="1">
    <location>
        <begin position="1"/>
        <end position="43"/>
    </location>
</feature>
<reference evidence="2 3" key="1">
    <citation type="submission" date="2014-04" db="EMBL/GenBank/DDBJ databases">
        <authorList>
            <consortium name="DOE Joint Genome Institute"/>
            <person name="Kuo A."/>
            <person name="Kohler A."/>
            <person name="Jargeat P."/>
            <person name="Nagy L.G."/>
            <person name="Floudas D."/>
            <person name="Copeland A."/>
            <person name="Barry K.W."/>
            <person name="Cichocki N."/>
            <person name="Veneault-Fourrey C."/>
            <person name="LaButti K."/>
            <person name="Lindquist E.A."/>
            <person name="Lipzen A."/>
            <person name="Lundell T."/>
            <person name="Morin E."/>
            <person name="Murat C."/>
            <person name="Sun H."/>
            <person name="Tunlid A."/>
            <person name="Henrissat B."/>
            <person name="Grigoriev I.V."/>
            <person name="Hibbett D.S."/>
            <person name="Martin F."/>
            <person name="Nordberg H.P."/>
            <person name="Cantor M.N."/>
            <person name="Hua S.X."/>
        </authorList>
    </citation>
    <scope>NUCLEOTIDE SEQUENCE [LARGE SCALE GENOMIC DNA]</scope>
    <source>
        <strain evidence="2 3">Ve08.2h10</strain>
    </source>
</reference>
<organism evidence="2 3">
    <name type="scientific">Paxillus rubicundulus Ve08.2h10</name>
    <dbReference type="NCBI Taxonomy" id="930991"/>
    <lineage>
        <taxon>Eukaryota</taxon>
        <taxon>Fungi</taxon>
        <taxon>Dikarya</taxon>
        <taxon>Basidiomycota</taxon>
        <taxon>Agaricomycotina</taxon>
        <taxon>Agaricomycetes</taxon>
        <taxon>Agaricomycetidae</taxon>
        <taxon>Boletales</taxon>
        <taxon>Paxilineae</taxon>
        <taxon>Paxillaceae</taxon>
        <taxon>Paxillus</taxon>
    </lineage>
</organism>
<gene>
    <name evidence="2" type="ORF">PAXRUDRAFT_830889</name>
</gene>
<reference evidence="3" key="2">
    <citation type="submission" date="2015-01" db="EMBL/GenBank/DDBJ databases">
        <title>Evolutionary Origins and Diversification of the Mycorrhizal Mutualists.</title>
        <authorList>
            <consortium name="DOE Joint Genome Institute"/>
            <consortium name="Mycorrhizal Genomics Consortium"/>
            <person name="Kohler A."/>
            <person name="Kuo A."/>
            <person name="Nagy L.G."/>
            <person name="Floudas D."/>
            <person name="Copeland A."/>
            <person name="Barry K.W."/>
            <person name="Cichocki N."/>
            <person name="Veneault-Fourrey C."/>
            <person name="LaButti K."/>
            <person name="Lindquist E.A."/>
            <person name="Lipzen A."/>
            <person name="Lundell T."/>
            <person name="Morin E."/>
            <person name="Murat C."/>
            <person name="Riley R."/>
            <person name="Ohm R."/>
            <person name="Sun H."/>
            <person name="Tunlid A."/>
            <person name="Henrissat B."/>
            <person name="Grigoriev I.V."/>
            <person name="Hibbett D.S."/>
            <person name="Martin F."/>
        </authorList>
    </citation>
    <scope>NUCLEOTIDE SEQUENCE [LARGE SCALE GENOMIC DNA]</scope>
    <source>
        <strain evidence="3">Ve08.2h10</strain>
    </source>
</reference>
<proteinExistence type="predicted"/>